<dbReference type="Gene3D" id="1.20.1070.10">
    <property type="entry name" value="Rhodopsin 7-helix transmembrane proteins"/>
    <property type="match status" value="1"/>
</dbReference>
<evidence type="ECO:0000256" key="9">
    <source>
        <dbReference type="ARBA" id="ARBA00023180"/>
    </source>
</evidence>
<dbReference type="Pfam" id="PF00001">
    <property type="entry name" value="7tm_1"/>
    <property type="match status" value="1"/>
</dbReference>
<sequence>MNKKSSQMMAAASADLLTIIPYKEDFWSNQTNLAINASEIQNNASCPLDENSLSLALIVFYSIIFVVGLVGNIIALFAFLCIHQKRNSIQVYLLNVAVADLLLIFCLPFRILYHVTKNTWMFGLILCKIVGTLFYMNMYISIVLLGLISLDRYVKINKSVKHPKMLTTTRSIHICCVVWALALTGFITVVAPSFFKSEDSNSTMCFHYRNKQNAKTEAILNYIIVIIFWIVFFLLILSYVKIAKNLLKISRKRANFPNAGKYTQTARNSFIVLIIFTICFVPYHVFRFVYITSQLQNPSCYWKEVIHKCNEVMLIFSSFNSCLDPVMYFLMSRSVRKTVFQLICRRIHGDSGLTLESTSEIKLGQYTQERLSTTTPHTSSLKKKSLI</sequence>
<feature type="transmembrane region" description="Helical" evidence="14">
    <location>
        <begin position="171"/>
        <end position="195"/>
    </location>
</feature>
<evidence type="ECO:0000259" key="15">
    <source>
        <dbReference type="PROSITE" id="PS50262"/>
    </source>
</evidence>
<keyword evidence="9" id="KW-0325">Glycoprotein</keyword>
<keyword evidence="6 14" id="KW-0472">Membrane</keyword>
<keyword evidence="5 13" id="KW-0297">G-protein coupled receptor</keyword>
<evidence type="ECO:0000256" key="7">
    <source>
        <dbReference type="ARBA" id="ARBA00023157"/>
    </source>
</evidence>
<dbReference type="GO" id="GO:0005886">
    <property type="term" value="C:plasma membrane"/>
    <property type="evidence" value="ECO:0007669"/>
    <property type="project" value="UniProtKB-SubCell"/>
</dbReference>
<comment type="similarity">
    <text evidence="13">Belongs to the G-protein coupled receptor 1 family.</text>
</comment>
<evidence type="ECO:0000256" key="13">
    <source>
        <dbReference type="RuleBase" id="RU000688"/>
    </source>
</evidence>
<dbReference type="PANTHER" id="PTHR24233">
    <property type="entry name" value="P2Y PURINOCEPTOR-RELATED G-PROTEIN COUPLED RECEPTOR"/>
    <property type="match status" value="1"/>
</dbReference>
<gene>
    <name evidence="16" type="primary">GPR34</name>
</gene>
<accession>A0A663DQG7</accession>
<evidence type="ECO:0000313" key="17">
    <source>
        <dbReference type="Proteomes" id="UP000472275"/>
    </source>
</evidence>
<dbReference type="Ensembl" id="ENSACCT00020002265.1">
    <property type="protein sequence ID" value="ENSACCP00020002193.1"/>
    <property type="gene ID" value="ENSACCG00020001520.1"/>
</dbReference>
<feature type="transmembrane region" description="Helical" evidence="14">
    <location>
        <begin position="92"/>
        <end position="113"/>
    </location>
</feature>
<name>A0A663DQG7_AQUCH</name>
<feature type="transmembrane region" description="Helical" evidence="14">
    <location>
        <begin position="270"/>
        <end position="292"/>
    </location>
</feature>
<evidence type="ECO:0000256" key="5">
    <source>
        <dbReference type="ARBA" id="ARBA00023040"/>
    </source>
</evidence>
<keyword evidence="7" id="KW-1015">Disulfide bond</keyword>
<keyword evidence="17" id="KW-1185">Reference proteome</keyword>
<dbReference type="PROSITE" id="PS00237">
    <property type="entry name" value="G_PROTEIN_RECEP_F1_1"/>
    <property type="match status" value="1"/>
</dbReference>
<evidence type="ECO:0000256" key="4">
    <source>
        <dbReference type="ARBA" id="ARBA00022989"/>
    </source>
</evidence>
<organism evidence="16 17">
    <name type="scientific">Aquila chrysaetos chrysaetos</name>
    <dbReference type="NCBI Taxonomy" id="223781"/>
    <lineage>
        <taxon>Eukaryota</taxon>
        <taxon>Metazoa</taxon>
        <taxon>Chordata</taxon>
        <taxon>Craniata</taxon>
        <taxon>Vertebrata</taxon>
        <taxon>Euteleostomi</taxon>
        <taxon>Archelosauria</taxon>
        <taxon>Archosauria</taxon>
        <taxon>Dinosauria</taxon>
        <taxon>Saurischia</taxon>
        <taxon>Theropoda</taxon>
        <taxon>Coelurosauria</taxon>
        <taxon>Aves</taxon>
        <taxon>Neognathae</taxon>
        <taxon>Neoaves</taxon>
        <taxon>Telluraves</taxon>
        <taxon>Accipitrimorphae</taxon>
        <taxon>Accipitriformes</taxon>
        <taxon>Accipitridae</taxon>
        <taxon>Accipitrinae</taxon>
        <taxon>Aquila</taxon>
    </lineage>
</organism>
<dbReference type="PRINTS" id="PR01157">
    <property type="entry name" value="P2YPURNOCPTR"/>
</dbReference>
<evidence type="ECO:0000256" key="14">
    <source>
        <dbReference type="SAM" id="Phobius"/>
    </source>
</evidence>
<dbReference type="FunFam" id="1.20.1070.10:FF:000150">
    <property type="entry name" value="probable G-protein coupled receptor 34"/>
    <property type="match status" value="1"/>
</dbReference>
<evidence type="ECO:0000256" key="2">
    <source>
        <dbReference type="ARBA" id="ARBA00022475"/>
    </source>
</evidence>
<keyword evidence="10 13" id="KW-0807">Transducer</keyword>
<feature type="transmembrane region" description="Helical" evidence="14">
    <location>
        <begin position="219"/>
        <end position="242"/>
    </location>
</feature>
<evidence type="ECO:0000256" key="11">
    <source>
        <dbReference type="ARBA" id="ARBA00035691"/>
    </source>
</evidence>
<evidence type="ECO:0000313" key="16">
    <source>
        <dbReference type="Ensembl" id="ENSACCP00020002193.1"/>
    </source>
</evidence>
<dbReference type="PRINTS" id="PR00237">
    <property type="entry name" value="GPCRRHODOPSN"/>
</dbReference>
<evidence type="ECO:0000256" key="10">
    <source>
        <dbReference type="ARBA" id="ARBA00023224"/>
    </source>
</evidence>
<dbReference type="CTD" id="2857"/>
<reference evidence="16" key="1">
    <citation type="submission" date="2025-08" db="UniProtKB">
        <authorList>
            <consortium name="Ensembl"/>
        </authorList>
    </citation>
    <scope>IDENTIFICATION</scope>
</reference>
<feature type="transmembrane region" description="Helical" evidence="14">
    <location>
        <begin position="119"/>
        <end position="150"/>
    </location>
</feature>
<dbReference type="GO" id="GO:0045028">
    <property type="term" value="F:G protein-coupled purinergic nucleotide receptor activity"/>
    <property type="evidence" value="ECO:0007669"/>
    <property type="project" value="TreeGrafter"/>
</dbReference>
<comment type="function">
    <text evidence="12">G-protein-coupled receptor of lysophosphatidylserine (LysoPS) that plays different roles in immune response. Acts a damage-sensing receptor that triggers tissue repair upon recognition of dying neutrophils. Mechanistically, apoptotic neutrophils release lysophosphatydilserine that are recognized by type 3 innate lymphoid cells (ILC3s) via GPR34, which activates downstream PI3K-AKT and RAS-ERK signaling pathways leading to STAT3 activation and IL-22 production. Plays an important role in microglial function, controlling morphology and phagocytosis.</text>
</comment>
<keyword evidence="8 13" id="KW-0675">Receptor</keyword>
<dbReference type="AlphaFoldDB" id="A0A663DQG7"/>
<dbReference type="KEGG" id="achc:115343534"/>
<dbReference type="PANTHER" id="PTHR24233:SF1">
    <property type="entry name" value="G-PROTEIN COUPLED RECEPTOR 34-RELATED"/>
    <property type="match status" value="1"/>
</dbReference>
<evidence type="ECO:0000256" key="1">
    <source>
        <dbReference type="ARBA" id="ARBA00004651"/>
    </source>
</evidence>
<keyword evidence="4 14" id="KW-1133">Transmembrane helix</keyword>
<dbReference type="InterPro" id="IPR000276">
    <property type="entry name" value="GPCR_Rhodpsn"/>
</dbReference>
<dbReference type="PROSITE" id="PS50262">
    <property type="entry name" value="G_PROTEIN_RECEP_F1_2"/>
    <property type="match status" value="1"/>
</dbReference>
<dbReference type="InParanoid" id="A0A663DQG7"/>
<dbReference type="SUPFAM" id="SSF81321">
    <property type="entry name" value="Family A G protein-coupled receptor-like"/>
    <property type="match status" value="1"/>
</dbReference>
<evidence type="ECO:0000256" key="3">
    <source>
        <dbReference type="ARBA" id="ARBA00022692"/>
    </source>
</evidence>
<proteinExistence type="inferred from homology"/>
<evidence type="ECO:0000256" key="8">
    <source>
        <dbReference type="ARBA" id="ARBA00023170"/>
    </source>
</evidence>
<feature type="domain" description="G-protein coupled receptors family 1 profile" evidence="15">
    <location>
        <begin position="71"/>
        <end position="328"/>
    </location>
</feature>
<keyword evidence="2" id="KW-1003">Cell membrane</keyword>
<dbReference type="GeneID" id="115343534"/>
<evidence type="ECO:0000256" key="12">
    <source>
        <dbReference type="ARBA" id="ARBA00045234"/>
    </source>
</evidence>
<protein>
    <recommendedName>
        <fullName evidence="11">Probable G-protein coupled receptor 34</fullName>
    </recommendedName>
</protein>
<dbReference type="InterPro" id="IPR017452">
    <property type="entry name" value="GPCR_Rhodpsn_7TM"/>
</dbReference>
<dbReference type="GeneTree" id="ENSGT01110000267167"/>
<dbReference type="RefSeq" id="XP_029875420.1">
    <property type="nucleotide sequence ID" value="XM_030019560.1"/>
</dbReference>
<evidence type="ECO:0000256" key="6">
    <source>
        <dbReference type="ARBA" id="ARBA00023136"/>
    </source>
</evidence>
<feature type="transmembrane region" description="Helical" evidence="14">
    <location>
        <begin position="58"/>
        <end position="80"/>
    </location>
</feature>
<keyword evidence="3 13" id="KW-0812">Transmembrane</keyword>
<dbReference type="Proteomes" id="UP000472275">
    <property type="component" value="Chromosome 7"/>
</dbReference>
<comment type="subcellular location">
    <subcellularLocation>
        <location evidence="1">Cell membrane</location>
        <topology evidence="1">Multi-pass membrane protein</topology>
    </subcellularLocation>
</comment>
<reference evidence="16" key="2">
    <citation type="submission" date="2025-09" db="UniProtKB">
        <authorList>
            <consortium name="Ensembl"/>
        </authorList>
    </citation>
    <scope>IDENTIFICATION</scope>
</reference>